<accession>A0AAD9A9M2</accession>
<dbReference type="PANTHER" id="PTHR48070:SF7">
    <property type="entry name" value="SERINE HYDROLASE FSH DOMAIN-CONTAINING PROTEIN-RELATED"/>
    <property type="match status" value="1"/>
</dbReference>
<name>A0AAD9A9M2_9PEZI</name>
<evidence type="ECO:0000313" key="3">
    <source>
        <dbReference type="EMBL" id="KAK1841489.1"/>
    </source>
</evidence>
<comment type="caution">
    <text evidence="3">The sequence shown here is derived from an EMBL/GenBank/DDBJ whole genome shotgun (WGS) entry which is preliminary data.</text>
</comment>
<dbReference type="GO" id="GO:0005737">
    <property type="term" value="C:cytoplasm"/>
    <property type="evidence" value="ECO:0007669"/>
    <property type="project" value="TreeGrafter"/>
</dbReference>
<evidence type="ECO:0000313" key="4">
    <source>
        <dbReference type="Proteomes" id="UP001243330"/>
    </source>
</evidence>
<dbReference type="GO" id="GO:0005634">
    <property type="term" value="C:nucleus"/>
    <property type="evidence" value="ECO:0007669"/>
    <property type="project" value="TreeGrafter"/>
</dbReference>
<dbReference type="Gene3D" id="3.40.50.1820">
    <property type="entry name" value="alpha/beta hydrolase"/>
    <property type="match status" value="1"/>
</dbReference>
<feature type="domain" description="Serine hydrolase" evidence="2">
    <location>
        <begin position="37"/>
        <end position="132"/>
    </location>
</feature>
<dbReference type="Proteomes" id="UP001243330">
    <property type="component" value="Unassembled WGS sequence"/>
</dbReference>
<dbReference type="EMBL" id="JAQOWY010000477">
    <property type="protein sequence ID" value="KAK1841489.1"/>
    <property type="molecule type" value="Genomic_DNA"/>
</dbReference>
<evidence type="ECO:0000259" key="2">
    <source>
        <dbReference type="Pfam" id="PF03959"/>
    </source>
</evidence>
<evidence type="ECO:0000256" key="1">
    <source>
        <dbReference type="ARBA" id="ARBA00022801"/>
    </source>
</evidence>
<dbReference type="PANTHER" id="PTHR48070">
    <property type="entry name" value="ESTERASE OVCA2"/>
    <property type="match status" value="1"/>
</dbReference>
<dbReference type="GO" id="GO:0016787">
    <property type="term" value="F:hydrolase activity"/>
    <property type="evidence" value="ECO:0007669"/>
    <property type="project" value="UniProtKB-KW"/>
</dbReference>
<dbReference type="InterPro" id="IPR050593">
    <property type="entry name" value="LovG"/>
</dbReference>
<reference evidence="3" key="1">
    <citation type="submission" date="2023-01" db="EMBL/GenBank/DDBJ databases">
        <title>Colletotrichum chrysophilum M932 genome sequence.</title>
        <authorList>
            <person name="Baroncelli R."/>
        </authorList>
    </citation>
    <scope>NUCLEOTIDE SEQUENCE</scope>
    <source>
        <strain evidence="3">M932</strain>
    </source>
</reference>
<dbReference type="InterPro" id="IPR005645">
    <property type="entry name" value="FSH-like_dom"/>
</dbReference>
<keyword evidence="1" id="KW-0378">Hydrolase</keyword>
<dbReference type="InterPro" id="IPR029058">
    <property type="entry name" value="AB_hydrolase_fold"/>
</dbReference>
<sequence>MSYKLKTLIPLDCLATTILKSNKVFSKYWSCQCLKMPIRILCLHGRGSNTEIFRMQTAGIRSLLEPEYEFEFVEGRWPHLEGNWSLHTVDFSKSNLYGFYNMLDIDDILATESELRQVIEDHGPFDGLLGYS</sequence>
<keyword evidence="4" id="KW-1185">Reference proteome</keyword>
<dbReference type="GO" id="GO:0019748">
    <property type="term" value="P:secondary metabolic process"/>
    <property type="evidence" value="ECO:0007669"/>
    <property type="project" value="TreeGrafter"/>
</dbReference>
<gene>
    <name evidence="3" type="ORF">CCHR01_15884</name>
</gene>
<dbReference type="Pfam" id="PF03959">
    <property type="entry name" value="FSH1"/>
    <property type="match status" value="1"/>
</dbReference>
<dbReference type="AlphaFoldDB" id="A0AAD9A9M2"/>
<protein>
    <submittedName>
        <fullName evidence="3">Ef-hand calcium-binding domain-containing protein</fullName>
    </submittedName>
</protein>
<proteinExistence type="predicted"/>
<organism evidence="3 4">
    <name type="scientific">Colletotrichum chrysophilum</name>
    <dbReference type="NCBI Taxonomy" id="1836956"/>
    <lineage>
        <taxon>Eukaryota</taxon>
        <taxon>Fungi</taxon>
        <taxon>Dikarya</taxon>
        <taxon>Ascomycota</taxon>
        <taxon>Pezizomycotina</taxon>
        <taxon>Sordariomycetes</taxon>
        <taxon>Hypocreomycetidae</taxon>
        <taxon>Glomerellales</taxon>
        <taxon>Glomerellaceae</taxon>
        <taxon>Colletotrichum</taxon>
        <taxon>Colletotrichum gloeosporioides species complex</taxon>
    </lineage>
</organism>